<evidence type="ECO:0000256" key="6">
    <source>
        <dbReference type="ARBA" id="ARBA00022741"/>
    </source>
</evidence>
<dbReference type="AlphaFoldDB" id="T1K3U6"/>
<dbReference type="FunFam" id="3.40.50.620:FF:000145">
    <property type="entry name" value="ATP-binding domain containing protein"/>
    <property type="match status" value="1"/>
</dbReference>
<evidence type="ECO:0000256" key="10">
    <source>
        <dbReference type="ARBA" id="ARBA00031552"/>
    </source>
</evidence>
<dbReference type="CDD" id="cd01994">
    <property type="entry name" value="AANH_PF0828-like"/>
    <property type="match status" value="1"/>
</dbReference>
<keyword evidence="7" id="KW-0067">ATP-binding</keyword>
<evidence type="ECO:0000313" key="15">
    <source>
        <dbReference type="Proteomes" id="UP000015104"/>
    </source>
</evidence>
<keyword evidence="5" id="KW-0436">Ligase</keyword>
<evidence type="ECO:0000256" key="1">
    <source>
        <dbReference type="ARBA" id="ARBA00005156"/>
    </source>
</evidence>
<reference evidence="14" key="2">
    <citation type="submission" date="2015-06" db="UniProtKB">
        <authorList>
            <consortium name="EnsemblMetazoa"/>
        </authorList>
    </citation>
    <scope>IDENTIFICATION</scope>
</reference>
<reference evidence="15" key="1">
    <citation type="submission" date="2011-08" db="EMBL/GenBank/DDBJ databases">
        <authorList>
            <person name="Rombauts S."/>
        </authorList>
    </citation>
    <scope>NUCLEOTIDE SEQUENCE</scope>
    <source>
        <strain evidence="15">London</strain>
    </source>
</reference>
<dbReference type="EMBL" id="CAEY01001560">
    <property type="status" value="NOT_ANNOTATED_CDS"/>
    <property type="molecule type" value="Genomic_DNA"/>
</dbReference>
<dbReference type="GO" id="GO:0005524">
    <property type="term" value="F:ATP binding"/>
    <property type="evidence" value="ECO:0007669"/>
    <property type="project" value="UniProtKB-KW"/>
</dbReference>
<dbReference type="Gene3D" id="3.40.50.620">
    <property type="entry name" value="HUPs"/>
    <property type="match status" value="1"/>
</dbReference>
<dbReference type="SUPFAM" id="SSF52402">
    <property type="entry name" value="Adenine nucleotide alpha hydrolases-like"/>
    <property type="match status" value="1"/>
</dbReference>
<comment type="pathway">
    <text evidence="1">Protein modification; peptidyl-diphthamide biosynthesis.</text>
</comment>
<name>T1K3U6_TETUR</name>
<evidence type="ECO:0000256" key="5">
    <source>
        <dbReference type="ARBA" id="ARBA00022598"/>
    </source>
</evidence>
<evidence type="ECO:0000256" key="4">
    <source>
        <dbReference type="ARBA" id="ARBA00018426"/>
    </source>
</evidence>
<dbReference type="EnsemblMetazoa" id="tetur05g00290.1">
    <property type="protein sequence ID" value="tetur05g00290.1"/>
    <property type="gene ID" value="tetur05g00290"/>
</dbReference>
<dbReference type="InterPro" id="IPR002761">
    <property type="entry name" value="Diphthami_syn_dom"/>
</dbReference>
<evidence type="ECO:0000256" key="12">
    <source>
        <dbReference type="ARBA" id="ARBA00048108"/>
    </source>
</evidence>
<evidence type="ECO:0000256" key="9">
    <source>
        <dbReference type="ARBA" id="ARBA00031202"/>
    </source>
</evidence>
<dbReference type="Proteomes" id="UP000015104">
    <property type="component" value="Unassembled WGS sequence"/>
</dbReference>
<sequence length="238" mass="26643">MQCVKNGHTLVGLLNLHPPANQPAGPADELDSYMYQTVGHQAIEFYSQAIDLPLFRHPILGKPINRGPDYPVEESGDEVEDLFIALSNLKRKLEFDAISVGAILSTYQKVRAENVCRRLDIDLLCYLWGRSQKELLQEMIQEGIHAVIIKTASMGLEPYKHLGLTLQQMYPVLVNLNSKYGMNICGEGGEYETLTLDCPLFKSRLVIEESQIVIHSDDAFAPVGYLKPVRISLEAKSN</sequence>
<dbReference type="PANTHER" id="PTHR12196">
    <property type="entry name" value="DOMAIN OF UNKNOWN FUNCTION 71 DUF71 -CONTAINING PROTEIN"/>
    <property type="match status" value="1"/>
</dbReference>
<dbReference type="Gene3D" id="3.90.1490.10">
    <property type="entry name" value="putative n-type atp pyrophosphatase, domain 2"/>
    <property type="match status" value="1"/>
</dbReference>
<dbReference type="PANTHER" id="PTHR12196:SF2">
    <property type="entry name" value="DIPHTHINE--AMMONIA LIGASE"/>
    <property type="match status" value="1"/>
</dbReference>
<keyword evidence="6" id="KW-0547">Nucleotide-binding</keyword>
<evidence type="ECO:0000313" key="14">
    <source>
        <dbReference type="EnsemblMetazoa" id="tetur05g00290.1"/>
    </source>
</evidence>
<dbReference type="EC" id="6.3.1.14" evidence="3"/>
<evidence type="ECO:0000256" key="8">
    <source>
        <dbReference type="ARBA" id="ARBA00029814"/>
    </source>
</evidence>
<feature type="domain" description="Diphthamide synthase" evidence="13">
    <location>
        <begin position="30"/>
        <end position="220"/>
    </location>
</feature>
<dbReference type="NCBIfam" id="TIGR00290">
    <property type="entry name" value="MJ0570_dom"/>
    <property type="match status" value="1"/>
</dbReference>
<evidence type="ECO:0000256" key="11">
    <source>
        <dbReference type="ARBA" id="ARBA00032849"/>
    </source>
</evidence>
<proteinExistence type="inferred from homology"/>
<evidence type="ECO:0000256" key="2">
    <source>
        <dbReference type="ARBA" id="ARBA00008496"/>
    </source>
</evidence>
<protein>
    <recommendedName>
        <fullName evidence="4">Diphthine--ammonia ligase</fullName>
        <ecNumber evidence="3">6.3.1.14</ecNumber>
    </recommendedName>
    <alternativeName>
        <fullName evidence="9">ATP-binding domain-containing protein 4</fullName>
    </alternativeName>
    <alternativeName>
        <fullName evidence="8">Diphthamide synthase</fullName>
    </alternativeName>
    <alternativeName>
        <fullName evidence="10">Diphthamide synthetase</fullName>
    </alternativeName>
    <alternativeName>
        <fullName evidence="11">Protein DPH6 homolog</fullName>
    </alternativeName>
</protein>
<comment type="similarity">
    <text evidence="2">Belongs to the Diphthine--ammonia ligase family.</text>
</comment>
<dbReference type="UniPathway" id="UPA00559"/>
<evidence type="ECO:0000256" key="7">
    <source>
        <dbReference type="ARBA" id="ARBA00022840"/>
    </source>
</evidence>
<dbReference type="InterPro" id="IPR030662">
    <property type="entry name" value="DPH6/MJ0570"/>
</dbReference>
<dbReference type="GO" id="GO:0017183">
    <property type="term" value="P:protein histidyl modification to diphthamide"/>
    <property type="evidence" value="ECO:0007669"/>
    <property type="project" value="UniProtKB-UniPathway"/>
</dbReference>
<dbReference type="GO" id="GO:0017178">
    <property type="term" value="F:diphthine-ammonia ligase activity"/>
    <property type="evidence" value="ECO:0007669"/>
    <property type="project" value="UniProtKB-EC"/>
</dbReference>
<dbReference type="HOGENOM" id="CLU_010289_0_0_1"/>
<dbReference type="FunFam" id="3.90.1490.10:FF:000001">
    <property type="entry name" value="Diphthine--ammonia ligase"/>
    <property type="match status" value="1"/>
</dbReference>
<keyword evidence="15" id="KW-1185">Reference proteome</keyword>
<evidence type="ECO:0000259" key="13">
    <source>
        <dbReference type="Pfam" id="PF01902"/>
    </source>
</evidence>
<accession>T1K3U6</accession>
<dbReference type="InterPro" id="IPR014729">
    <property type="entry name" value="Rossmann-like_a/b/a_fold"/>
</dbReference>
<organism evidence="14 15">
    <name type="scientific">Tetranychus urticae</name>
    <name type="common">Two-spotted spider mite</name>
    <dbReference type="NCBI Taxonomy" id="32264"/>
    <lineage>
        <taxon>Eukaryota</taxon>
        <taxon>Metazoa</taxon>
        <taxon>Ecdysozoa</taxon>
        <taxon>Arthropoda</taxon>
        <taxon>Chelicerata</taxon>
        <taxon>Arachnida</taxon>
        <taxon>Acari</taxon>
        <taxon>Acariformes</taxon>
        <taxon>Trombidiformes</taxon>
        <taxon>Prostigmata</taxon>
        <taxon>Eleutherengona</taxon>
        <taxon>Raphignathae</taxon>
        <taxon>Tetranychoidea</taxon>
        <taxon>Tetranychidae</taxon>
        <taxon>Tetranychus</taxon>
    </lineage>
</organism>
<dbReference type="STRING" id="32264.T1K3U6"/>
<evidence type="ECO:0000256" key="3">
    <source>
        <dbReference type="ARBA" id="ARBA00012089"/>
    </source>
</evidence>
<dbReference type="eggNOG" id="KOG2316">
    <property type="taxonomic scope" value="Eukaryota"/>
</dbReference>
<comment type="catalytic activity">
    <reaction evidence="12">
        <text>diphthine-[translation elongation factor 2] + NH4(+) + ATP = diphthamide-[translation elongation factor 2] + AMP + diphosphate + H(+)</text>
        <dbReference type="Rhea" id="RHEA:19753"/>
        <dbReference type="Rhea" id="RHEA-COMP:10172"/>
        <dbReference type="Rhea" id="RHEA-COMP:10174"/>
        <dbReference type="ChEBI" id="CHEBI:15378"/>
        <dbReference type="ChEBI" id="CHEBI:16692"/>
        <dbReference type="ChEBI" id="CHEBI:28938"/>
        <dbReference type="ChEBI" id="CHEBI:30616"/>
        <dbReference type="ChEBI" id="CHEBI:33019"/>
        <dbReference type="ChEBI" id="CHEBI:82696"/>
        <dbReference type="ChEBI" id="CHEBI:456215"/>
        <dbReference type="EC" id="6.3.1.14"/>
    </reaction>
</comment>
<dbReference type="Pfam" id="PF01902">
    <property type="entry name" value="Diphthami_syn_2"/>
    <property type="match status" value="1"/>
</dbReference>